<comment type="caution">
    <text evidence="11">The sequence shown here is derived from an EMBL/GenBank/DDBJ whole genome shotgun (WGS) entry which is preliminary data.</text>
</comment>
<dbReference type="Pfam" id="PF25133">
    <property type="entry name" value="TYW2_N_2"/>
    <property type="match status" value="1"/>
</dbReference>
<dbReference type="AlphaFoldDB" id="A0A833EDT1"/>
<dbReference type="Gene3D" id="3.30.300.110">
    <property type="entry name" value="Met-10+ protein-like domains"/>
    <property type="match status" value="1"/>
</dbReference>
<evidence type="ECO:0000313" key="12">
    <source>
        <dbReference type="Proteomes" id="UP000623215"/>
    </source>
</evidence>
<dbReference type="PANTHER" id="PTHR23245:SF36">
    <property type="entry name" value="TRNA (GUANINE(37)-N1)-METHYLTRANSFERASE"/>
    <property type="match status" value="1"/>
</dbReference>
<evidence type="ECO:0000256" key="1">
    <source>
        <dbReference type="ARBA" id="ARBA00012807"/>
    </source>
</evidence>
<dbReference type="CDD" id="cd02440">
    <property type="entry name" value="AdoMet_MTases"/>
    <property type="match status" value="1"/>
</dbReference>
<gene>
    <name evidence="11" type="ORF">EYH55_03335</name>
</gene>
<keyword evidence="2" id="KW-0963">Cytoplasm</keyword>
<dbReference type="PANTHER" id="PTHR23245">
    <property type="entry name" value="TRNA METHYLTRANSFERASE"/>
    <property type="match status" value="1"/>
</dbReference>
<protein>
    <recommendedName>
        <fullName evidence="1">tRNA (guanine(37)-N(1))-methyltransferase</fullName>
        <ecNumber evidence="1">2.1.1.228</ecNumber>
    </recommendedName>
    <alternativeName>
        <fullName evidence="7">M1G-methyltransferase</fullName>
    </alternativeName>
    <alternativeName>
        <fullName evidence="8">tRNA [GM37] methyltransferase</fullName>
    </alternativeName>
</protein>
<evidence type="ECO:0000259" key="10">
    <source>
        <dbReference type="PROSITE" id="PS51684"/>
    </source>
</evidence>
<keyword evidence="4 11" id="KW-0808">Transferase</keyword>
<dbReference type="NCBIfam" id="NF047732">
    <property type="entry name" value="tRNAMtaseTrm5bMeth"/>
    <property type="match status" value="1"/>
</dbReference>
<evidence type="ECO:0000256" key="3">
    <source>
        <dbReference type="ARBA" id="ARBA00022603"/>
    </source>
</evidence>
<dbReference type="InterPro" id="IPR030382">
    <property type="entry name" value="MeTrfase_TRM5/TYW2"/>
</dbReference>
<keyword evidence="5" id="KW-0949">S-adenosyl-L-methionine</keyword>
<dbReference type="Gene3D" id="3.30.70.2580">
    <property type="match status" value="1"/>
</dbReference>
<keyword evidence="3 11" id="KW-0489">Methyltransferase</keyword>
<evidence type="ECO:0000256" key="7">
    <source>
        <dbReference type="ARBA" id="ARBA00029736"/>
    </source>
</evidence>
<dbReference type="GO" id="GO:0052906">
    <property type="term" value="F:tRNA (guanine(37)-N1)-methyltransferase activity"/>
    <property type="evidence" value="ECO:0007669"/>
    <property type="project" value="UniProtKB-EC"/>
</dbReference>
<dbReference type="EC" id="2.1.1.228" evidence="1"/>
<dbReference type="FunFam" id="3.30.300.110:FF:000001">
    <property type="entry name" value="tRNA (guanine(37)-N1)-methyltransferase"/>
    <property type="match status" value="1"/>
</dbReference>
<dbReference type="GO" id="GO:0002939">
    <property type="term" value="P:tRNA N1-guanine methylation"/>
    <property type="evidence" value="ECO:0007669"/>
    <property type="project" value="TreeGrafter"/>
</dbReference>
<dbReference type="InterPro" id="IPR040601">
    <property type="entry name" value="Trm5a/b_N"/>
</dbReference>
<evidence type="ECO:0000256" key="2">
    <source>
        <dbReference type="ARBA" id="ARBA00022490"/>
    </source>
</evidence>
<comment type="catalytic activity">
    <reaction evidence="9">
        <text>guanosine(37) in tRNA + S-adenosyl-L-methionine = N(1)-methylguanosine(37) in tRNA + S-adenosyl-L-homocysteine + H(+)</text>
        <dbReference type="Rhea" id="RHEA:36899"/>
        <dbReference type="Rhea" id="RHEA-COMP:10145"/>
        <dbReference type="Rhea" id="RHEA-COMP:10147"/>
        <dbReference type="ChEBI" id="CHEBI:15378"/>
        <dbReference type="ChEBI" id="CHEBI:57856"/>
        <dbReference type="ChEBI" id="CHEBI:59789"/>
        <dbReference type="ChEBI" id="CHEBI:73542"/>
        <dbReference type="ChEBI" id="CHEBI:74269"/>
        <dbReference type="EC" id="2.1.1.228"/>
    </reaction>
</comment>
<dbReference type="Pfam" id="PF18093">
    <property type="entry name" value="Trm5_N"/>
    <property type="match status" value="1"/>
</dbReference>
<evidence type="ECO:0000256" key="6">
    <source>
        <dbReference type="ARBA" id="ARBA00022694"/>
    </source>
</evidence>
<evidence type="ECO:0000313" key="11">
    <source>
        <dbReference type="EMBL" id="HIQ32498.1"/>
    </source>
</evidence>
<dbReference type="Pfam" id="PF02475">
    <property type="entry name" value="TRM5-TYW2_MTfase"/>
    <property type="match status" value="1"/>
</dbReference>
<sequence>MYCCKVERREGERVRRYLLERGLLNRDYKIKREGNFLYIPLVDKLEPILEEDLRSLVGSVEFLELEEEEFQRRRSGKKQMSFRDYLLSNFKKEIEKGLISLSYDVIGSIVILQISEEVDEDIRREIGKNALRLIPSVKTVFRKKGGIEGDYRIRKLELLAGEYNTLTLYKENSYRLWVDVEKVYFSPRLGWERKRIMEMVSPKDVVVDMFCGVGPFSIACRRAKRVYSIDINPYAIELLKKNIELNRVKDKIVPIWDDVRNVEVSGNRVIMNLPKYSHKFIDKALDIVEDGGIIHYYTIAKDFKGAERVFESRCDYEVLGRRVVKSYAPREYVIVLDVKVNKSI</sequence>
<evidence type="ECO:0000256" key="4">
    <source>
        <dbReference type="ARBA" id="ARBA00022679"/>
    </source>
</evidence>
<dbReference type="Proteomes" id="UP000623215">
    <property type="component" value="Unassembled WGS sequence"/>
</dbReference>
<reference evidence="11" key="1">
    <citation type="journal article" date="2020" name="ISME J.">
        <title>Gammaproteobacteria mediating utilization of methyl-, sulfur- and petroleum organic compounds in deep ocean hydrothermal plumes.</title>
        <authorList>
            <person name="Zhou Z."/>
            <person name="Liu Y."/>
            <person name="Pan J."/>
            <person name="Cron B.R."/>
            <person name="Toner B.M."/>
            <person name="Anantharaman K."/>
            <person name="Breier J.A."/>
            <person name="Dick G.J."/>
            <person name="Li M."/>
        </authorList>
    </citation>
    <scope>NUCLEOTIDE SEQUENCE</scope>
    <source>
        <strain evidence="11">SZUA-1534</strain>
    </source>
</reference>
<feature type="domain" description="SAM-dependent methyltransferase TRM5/TYW2-type" evidence="10">
    <location>
        <begin position="103"/>
        <end position="342"/>
    </location>
</feature>
<dbReference type="Gene3D" id="3.40.50.150">
    <property type="entry name" value="Vaccinia Virus protein VP39"/>
    <property type="match status" value="1"/>
</dbReference>
<evidence type="ECO:0000256" key="9">
    <source>
        <dbReference type="ARBA" id="ARBA00047783"/>
    </source>
</evidence>
<proteinExistence type="predicted"/>
<dbReference type="GO" id="GO:0005737">
    <property type="term" value="C:cytoplasm"/>
    <property type="evidence" value="ECO:0007669"/>
    <property type="project" value="TreeGrafter"/>
</dbReference>
<dbReference type="InterPro" id="IPR029063">
    <property type="entry name" value="SAM-dependent_MTases_sf"/>
</dbReference>
<name>A0A833EDT1_9EURY</name>
<dbReference type="InterPro" id="IPR056744">
    <property type="entry name" value="TRM5/TYW2-like_N"/>
</dbReference>
<dbReference type="PROSITE" id="PS51684">
    <property type="entry name" value="SAM_MT_TRM5_TYW2"/>
    <property type="match status" value="1"/>
</dbReference>
<organism evidence="11 12">
    <name type="scientific">Methanothermococcus okinawensis</name>
    <dbReference type="NCBI Taxonomy" id="155863"/>
    <lineage>
        <taxon>Archaea</taxon>
        <taxon>Methanobacteriati</taxon>
        <taxon>Methanobacteriota</taxon>
        <taxon>Methanomada group</taxon>
        <taxon>Methanococci</taxon>
        <taxon>Methanococcales</taxon>
        <taxon>Methanococcaceae</taxon>
        <taxon>Methanothermococcus</taxon>
    </lineage>
</organism>
<dbReference type="EMBL" id="DQVW01000058">
    <property type="protein sequence ID" value="HIQ32498.1"/>
    <property type="molecule type" value="Genomic_DNA"/>
</dbReference>
<evidence type="ECO:0000256" key="8">
    <source>
        <dbReference type="ARBA" id="ARBA00033392"/>
    </source>
</evidence>
<dbReference type="SUPFAM" id="SSF53335">
    <property type="entry name" value="S-adenosyl-L-methionine-dependent methyltransferases"/>
    <property type="match status" value="1"/>
</dbReference>
<dbReference type="InterPro" id="IPR056743">
    <property type="entry name" value="TRM5-TYW2-like_MTfase"/>
</dbReference>
<evidence type="ECO:0000256" key="5">
    <source>
        <dbReference type="ARBA" id="ARBA00022691"/>
    </source>
</evidence>
<accession>A0A833EDT1</accession>
<keyword evidence="6" id="KW-0819">tRNA processing</keyword>